<evidence type="ECO:0000313" key="8">
    <source>
        <dbReference type="EMBL" id="CAF1218294.1"/>
    </source>
</evidence>
<feature type="region of interest" description="Disordered" evidence="7">
    <location>
        <begin position="481"/>
        <end position="501"/>
    </location>
</feature>
<dbReference type="GO" id="GO:0036159">
    <property type="term" value="P:inner dynein arm assembly"/>
    <property type="evidence" value="ECO:0007669"/>
    <property type="project" value="InterPro"/>
</dbReference>
<feature type="repeat" description="HEAT" evidence="5">
    <location>
        <begin position="888"/>
        <end position="915"/>
    </location>
</feature>
<dbReference type="EMBL" id="CAJNOR010001908">
    <property type="protein sequence ID" value="CAF1218294.1"/>
    <property type="molecule type" value="Genomic_DNA"/>
</dbReference>
<proteinExistence type="inferred from homology"/>
<name>A0A814XMD6_ADIRI</name>
<dbReference type="GO" id="GO:0060287">
    <property type="term" value="P:epithelial cilium movement involved in determination of left/right asymmetry"/>
    <property type="evidence" value="ECO:0007669"/>
    <property type="project" value="TreeGrafter"/>
</dbReference>
<evidence type="ECO:0000256" key="3">
    <source>
        <dbReference type="ARBA" id="ARBA00023054"/>
    </source>
</evidence>
<feature type="coiled-coil region" evidence="6">
    <location>
        <begin position="27"/>
        <end position="85"/>
    </location>
</feature>
<organism evidence="8 9">
    <name type="scientific">Adineta ricciae</name>
    <name type="common">Rotifer</name>
    <dbReference type="NCBI Taxonomy" id="249248"/>
    <lineage>
        <taxon>Eukaryota</taxon>
        <taxon>Metazoa</taxon>
        <taxon>Spiralia</taxon>
        <taxon>Gnathifera</taxon>
        <taxon>Rotifera</taxon>
        <taxon>Eurotatoria</taxon>
        <taxon>Bdelloidea</taxon>
        <taxon>Adinetida</taxon>
        <taxon>Adinetidae</taxon>
        <taxon>Adineta</taxon>
    </lineage>
</organism>
<dbReference type="InterPro" id="IPR033290">
    <property type="entry name" value="CCDC39"/>
</dbReference>
<keyword evidence="3 6" id="KW-0175">Coiled coil</keyword>
<evidence type="ECO:0000256" key="7">
    <source>
        <dbReference type="SAM" id="MobiDB-lite"/>
    </source>
</evidence>
<protein>
    <recommendedName>
        <fullName evidence="2">Coiled-coil domain-containing protein 39</fullName>
    </recommendedName>
</protein>
<feature type="coiled-coil region" evidence="6">
    <location>
        <begin position="300"/>
        <end position="362"/>
    </location>
</feature>
<evidence type="ECO:0000256" key="1">
    <source>
        <dbReference type="ARBA" id="ARBA00005805"/>
    </source>
</evidence>
<dbReference type="GO" id="GO:0005930">
    <property type="term" value="C:axoneme"/>
    <property type="evidence" value="ECO:0007669"/>
    <property type="project" value="InterPro"/>
</dbReference>
<comment type="function">
    <text evidence="4">Required for assembly of dynein regulatory complex (DRC) and inner dynein arm (IDA) complexes, which are responsible for ciliary beat regulation, thereby playing a central role in motility in cilia and flagella. Probably acts together with CCDC40 to form a molecular ruler that determines the 96 nanometer (nm) repeat length and arrangements of components in cilia and flagella. Not required for outer dynein arm complexes assembly.</text>
</comment>
<gene>
    <name evidence="8" type="ORF">XAT740_LOCUS24567</name>
</gene>
<sequence>MNFQPLSNWFRNRKAFDDEYVDSRIPAALSNDENRLLEENVEAKTKELARKQLDIDENIDRIHLLEDYQKIVQEEIQTIERLLAARRAEKTNEQSYLNIDSVEIRRLERLNGHLDDQLKKFIKRKTHFESEVSQLKAEILKIDSETCNEKEILENLIESMKKRDEEAFYFLRYTREDDIRIKELTTELERLSEKSVKLKRATEEETLVYSSLEVEFEKIAGTFRRSHIQRQQLIKQWEIILIQMQRKDNDIDKLAQELVQIKIKLRSSGQKLNEQKVFYEREQKNNIITEKLIGLAKHKVKTLKAKQRTLNDNHRTLETEILSLKTVLFNTETQLQRERVVLNELKATLPLKEHQLTKLKQRQEQILDRKQFILNENITIQEKLSKLETSLLNERKYQTSLNHQFKKFSEHLFQLNNELSSLRKREQQFDINNQTYRNQIQSIRNHIHRLDQQLFKQQELIYHQDFVKQTIERRLNRLFGEKSNEKSSETESKIRQLKNDFEKKKSEHDQLEYQMKVVHEELRIVKRDFDQSNTEKNEFNEKFLQFDLYTNLSDKMMKKLNDEKEDSLVEINLLRVELNRLKDILHNSSETNSTLEQQRIEIQKAMKERRTEVQANTHLFRLRYNDERTKKATISTELAMRITKITKLKQRYEGYALIIDTVSSEEENLLIQAQHIIKSAQMKEDLLRQGDQLEASVMKAETELRALENTVQILKWKNSDVKKTFEKLNESSEKMCEMKELEEHLRAATEQVKIRRKCLKELIDKQKSNSLTELEDEIQRNSIIIADKLEIARKCEDETEKYRIKIARIDQLMKNQDYEEDVDIRVQREMNKKIEQQLISLCLSIGDEHLIDTFERLSEENGRKITIKPSISPLKSEKKSSSSSSMKIVPNIVNISIDSSSNSRQSSASSLNRLY</sequence>
<evidence type="ECO:0000256" key="4">
    <source>
        <dbReference type="ARBA" id="ARBA00045182"/>
    </source>
</evidence>
<keyword evidence="9" id="KW-1185">Reference proteome</keyword>
<dbReference type="PROSITE" id="PS50077">
    <property type="entry name" value="HEAT_REPEAT"/>
    <property type="match status" value="1"/>
</dbReference>
<feature type="coiled-coil region" evidence="6">
    <location>
        <begin position="683"/>
        <end position="751"/>
    </location>
</feature>
<reference evidence="8" key="1">
    <citation type="submission" date="2021-02" db="EMBL/GenBank/DDBJ databases">
        <authorList>
            <person name="Nowell W R."/>
        </authorList>
    </citation>
    <scope>NUCLEOTIDE SEQUENCE</scope>
</reference>
<accession>A0A814XMD6</accession>
<evidence type="ECO:0000256" key="6">
    <source>
        <dbReference type="SAM" id="Coils"/>
    </source>
</evidence>
<dbReference type="AlphaFoldDB" id="A0A814XMD6"/>
<feature type="coiled-coil region" evidence="6">
    <location>
        <begin position="174"/>
        <end position="201"/>
    </location>
</feature>
<dbReference type="GO" id="GO:0005576">
    <property type="term" value="C:extracellular region"/>
    <property type="evidence" value="ECO:0007669"/>
    <property type="project" value="GOC"/>
</dbReference>
<evidence type="ECO:0000256" key="2">
    <source>
        <dbReference type="ARBA" id="ARBA00016725"/>
    </source>
</evidence>
<evidence type="ECO:0000256" key="5">
    <source>
        <dbReference type="PROSITE-ProRule" id="PRU00103"/>
    </source>
</evidence>
<dbReference type="Proteomes" id="UP000663828">
    <property type="component" value="Unassembled WGS sequence"/>
</dbReference>
<dbReference type="PANTHER" id="PTHR18962:SF0">
    <property type="entry name" value="COILED-COIL DOMAIN-CONTAINING PROTEIN 39"/>
    <property type="match status" value="1"/>
</dbReference>
<comment type="similarity">
    <text evidence="1">Belongs to the CCDC39 family.</text>
</comment>
<dbReference type="PANTHER" id="PTHR18962">
    <property type="entry name" value="COILED-COIL DOMAIN-CONTAINING PROTEIN 39"/>
    <property type="match status" value="1"/>
</dbReference>
<comment type="caution">
    <text evidence="8">The sequence shown here is derived from an EMBL/GenBank/DDBJ whole genome shotgun (WGS) entry which is preliminary data.</text>
</comment>
<feature type="coiled-coil region" evidence="6">
    <location>
        <begin position="557"/>
        <end position="598"/>
    </location>
</feature>
<dbReference type="GO" id="GO:0060285">
    <property type="term" value="P:cilium-dependent cell motility"/>
    <property type="evidence" value="ECO:0007669"/>
    <property type="project" value="TreeGrafter"/>
</dbReference>
<evidence type="ECO:0000313" key="9">
    <source>
        <dbReference type="Proteomes" id="UP000663828"/>
    </source>
</evidence>
<dbReference type="InterPro" id="IPR021133">
    <property type="entry name" value="HEAT_type_2"/>
</dbReference>
<dbReference type="Pfam" id="PF24161">
    <property type="entry name" value="CCDC39"/>
    <property type="match status" value="1"/>
</dbReference>